<dbReference type="AlphaFoldDB" id="A0A0C3DL25"/>
<dbReference type="OrthoDB" id="5906338at2"/>
<evidence type="ECO:0000313" key="2">
    <source>
        <dbReference type="EMBL" id="KIN12134.1"/>
    </source>
</evidence>
<feature type="chain" id="PRO_5002163399" description="TonB C-terminal domain-containing protein" evidence="1">
    <location>
        <begin position="21"/>
        <end position="107"/>
    </location>
</feature>
<proteinExistence type="predicted"/>
<feature type="signal peptide" evidence="1">
    <location>
        <begin position="1"/>
        <end position="20"/>
    </location>
</feature>
<evidence type="ECO:0000313" key="3">
    <source>
        <dbReference type="Proteomes" id="UP000031977"/>
    </source>
</evidence>
<evidence type="ECO:0000256" key="1">
    <source>
        <dbReference type="SAM" id="SignalP"/>
    </source>
</evidence>
<name>A0A0C3DL25_9VIBR</name>
<keyword evidence="3" id="KW-1185">Reference proteome</keyword>
<organism evidence="2 3">
    <name type="scientific">Vibrio mytili</name>
    <dbReference type="NCBI Taxonomy" id="50718"/>
    <lineage>
        <taxon>Bacteria</taxon>
        <taxon>Pseudomonadati</taxon>
        <taxon>Pseudomonadota</taxon>
        <taxon>Gammaproteobacteria</taxon>
        <taxon>Vibrionales</taxon>
        <taxon>Vibrionaceae</taxon>
        <taxon>Vibrio</taxon>
    </lineage>
</organism>
<comment type="caution">
    <text evidence="2">The sequence shown here is derived from an EMBL/GenBank/DDBJ whole genome shotgun (WGS) entry which is preliminary data.</text>
</comment>
<reference evidence="2 3" key="1">
    <citation type="submission" date="2015-01" db="EMBL/GenBank/DDBJ databases">
        <title>Draft genome of Vibrio mytili type strain CAIM 528.</title>
        <authorList>
            <person name="Gonzalez-Castillo A."/>
            <person name="Gomez-Gil B."/>
            <person name="Enciso-Ibarra J."/>
        </authorList>
    </citation>
    <scope>NUCLEOTIDE SEQUENCE [LARGE SCALE GENOMIC DNA]</scope>
    <source>
        <strain evidence="2 3">CAIM 528</strain>
    </source>
</reference>
<protein>
    <recommendedName>
        <fullName evidence="4">TonB C-terminal domain-containing protein</fullName>
    </recommendedName>
</protein>
<accession>A0A0C3DL25</accession>
<dbReference type="EMBL" id="JXOK01000007">
    <property type="protein sequence ID" value="KIN12134.1"/>
    <property type="molecule type" value="Genomic_DNA"/>
</dbReference>
<sequence length="107" mass="12277">MKRYVVTFMALVSLGFPALSDDAETNPLARKIKKQLQSKVSGRFDGYHGYCDVMIEMEHKGSKARIKRVSGTGDKKVCQYVKSNLKLGKRFRYQFPEKYIRLHISTG</sequence>
<gene>
    <name evidence="2" type="ORF">SU60_03275</name>
</gene>
<dbReference type="Proteomes" id="UP000031977">
    <property type="component" value="Unassembled WGS sequence"/>
</dbReference>
<dbReference type="RefSeq" id="WP_041154304.1">
    <property type="nucleotide sequence ID" value="NZ_CBCRVP010000025.1"/>
</dbReference>
<keyword evidence="1" id="KW-0732">Signal</keyword>
<evidence type="ECO:0008006" key="4">
    <source>
        <dbReference type="Google" id="ProtNLM"/>
    </source>
</evidence>